<gene>
    <name evidence="5" type="primary">unc-94</name>
    <name evidence="5" type="ORF">g.15475</name>
</gene>
<evidence type="ECO:0000256" key="4">
    <source>
        <dbReference type="SAM" id="MobiDB-lite"/>
    </source>
</evidence>
<feature type="compositionally biased region" description="Basic and acidic residues" evidence="4">
    <location>
        <begin position="35"/>
        <end position="47"/>
    </location>
</feature>
<dbReference type="GO" id="GO:0051694">
    <property type="term" value="P:pointed-end actin filament capping"/>
    <property type="evidence" value="ECO:0007669"/>
    <property type="project" value="InterPro"/>
</dbReference>
<dbReference type="InterPro" id="IPR004934">
    <property type="entry name" value="TMOD"/>
</dbReference>
<evidence type="ECO:0000256" key="1">
    <source>
        <dbReference type="ARBA" id="ARBA00004245"/>
    </source>
</evidence>
<feature type="region of interest" description="Disordered" evidence="4">
    <location>
        <begin position="90"/>
        <end position="118"/>
    </location>
</feature>
<dbReference type="PANTHER" id="PTHR10901:SF6">
    <property type="entry name" value="TROPOMODULIN, ISOFORM N"/>
    <property type="match status" value="1"/>
</dbReference>
<dbReference type="FunFam" id="3.80.10.10:FF:000099">
    <property type="entry name" value="Tropomodulin, isoform C"/>
    <property type="match status" value="1"/>
</dbReference>
<organism evidence="5">
    <name type="scientific">Aceria tosichella</name>
    <name type="common">wheat curl mite</name>
    <dbReference type="NCBI Taxonomy" id="561515"/>
    <lineage>
        <taxon>Eukaryota</taxon>
        <taxon>Metazoa</taxon>
        <taxon>Ecdysozoa</taxon>
        <taxon>Arthropoda</taxon>
        <taxon>Chelicerata</taxon>
        <taxon>Arachnida</taxon>
        <taxon>Acari</taxon>
        <taxon>Acariformes</taxon>
        <taxon>Trombidiformes</taxon>
        <taxon>Prostigmata</taxon>
        <taxon>Eupodina</taxon>
        <taxon>Eriophyoidea</taxon>
        <taxon>Eriophyidae</taxon>
        <taxon>Eriophyinae</taxon>
        <taxon>Aceriini</taxon>
        <taxon>Aceria</taxon>
    </lineage>
</organism>
<feature type="region of interest" description="Disordered" evidence="4">
    <location>
        <begin position="23"/>
        <end position="54"/>
    </location>
</feature>
<proteinExistence type="predicted"/>
<evidence type="ECO:0000256" key="3">
    <source>
        <dbReference type="ARBA" id="ARBA00023212"/>
    </source>
</evidence>
<dbReference type="GO" id="GO:0005856">
    <property type="term" value="C:cytoskeleton"/>
    <property type="evidence" value="ECO:0007669"/>
    <property type="project" value="UniProtKB-SubCell"/>
</dbReference>
<reference evidence="5" key="1">
    <citation type="submission" date="2018-10" db="EMBL/GenBank/DDBJ databases">
        <title>Transcriptome assembly of Aceria tosichella (Wheat curl mite) Type 2.</title>
        <authorList>
            <person name="Scully E.D."/>
            <person name="Geib S.M."/>
            <person name="Palmer N.A."/>
            <person name="Gupta A.K."/>
            <person name="Sarath G."/>
            <person name="Tatineni S."/>
        </authorList>
    </citation>
    <scope>NUCLEOTIDE SEQUENCE</scope>
    <source>
        <strain evidence="5">LincolnNE</strain>
    </source>
</reference>
<feature type="region of interest" description="Disordered" evidence="4">
    <location>
        <begin position="228"/>
        <end position="252"/>
    </location>
</feature>
<dbReference type="GO" id="GO:0005523">
    <property type="term" value="F:tropomyosin binding"/>
    <property type="evidence" value="ECO:0007669"/>
    <property type="project" value="InterPro"/>
</dbReference>
<name>A0A6G1SBD7_9ACAR</name>
<protein>
    <submittedName>
        <fullName evidence="5">Tropomodulin</fullName>
    </submittedName>
</protein>
<keyword evidence="2" id="KW-0963">Cytoplasm</keyword>
<dbReference type="AlphaFoldDB" id="A0A6G1SBD7"/>
<feature type="compositionally biased region" description="Polar residues" evidence="4">
    <location>
        <begin position="238"/>
        <end position="250"/>
    </location>
</feature>
<dbReference type="InterPro" id="IPR032675">
    <property type="entry name" value="LRR_dom_sf"/>
</dbReference>
<dbReference type="SUPFAM" id="SSF52047">
    <property type="entry name" value="RNI-like"/>
    <property type="match status" value="1"/>
</dbReference>
<comment type="subcellular location">
    <subcellularLocation>
        <location evidence="1">Cytoplasm</location>
        <location evidence="1">Cytoskeleton</location>
    </subcellularLocation>
</comment>
<evidence type="ECO:0000256" key="2">
    <source>
        <dbReference type="ARBA" id="ARBA00022490"/>
    </source>
</evidence>
<dbReference type="Pfam" id="PF03250">
    <property type="entry name" value="Tropomodulin"/>
    <property type="match status" value="1"/>
</dbReference>
<evidence type="ECO:0000313" key="5">
    <source>
        <dbReference type="EMBL" id="MDE47477.1"/>
    </source>
</evidence>
<accession>A0A6G1SBD7</accession>
<dbReference type="PANTHER" id="PTHR10901">
    <property type="entry name" value="TROPOMODULIN"/>
    <property type="match status" value="1"/>
</dbReference>
<dbReference type="Gene3D" id="3.80.10.10">
    <property type="entry name" value="Ribonuclease Inhibitor"/>
    <property type="match status" value="1"/>
</dbReference>
<dbReference type="GO" id="GO:0030016">
    <property type="term" value="C:myofibril"/>
    <property type="evidence" value="ECO:0007669"/>
    <property type="project" value="TreeGrafter"/>
</dbReference>
<dbReference type="GO" id="GO:0007015">
    <property type="term" value="P:actin filament organization"/>
    <property type="evidence" value="ECO:0007669"/>
    <property type="project" value="TreeGrafter"/>
</dbReference>
<dbReference type="EMBL" id="GGYP01002706">
    <property type="protein sequence ID" value="MDE47477.1"/>
    <property type="molecule type" value="Transcribed_RNA"/>
</dbReference>
<dbReference type="GO" id="GO:0030239">
    <property type="term" value="P:myofibril assembly"/>
    <property type="evidence" value="ECO:0007669"/>
    <property type="project" value="TreeGrafter"/>
</dbReference>
<keyword evidence="3" id="KW-0206">Cytoskeleton</keyword>
<sequence>MGDSDDYDEYEIEYTKVSKVISEKPTSKTIITSKDNNRDEQGGDNNRRKSSITQPAGIYMLYGRDLSEYDSIPVDEILAKLSPQELEQLSNEVDPDDTLLPPSQRCKDQTSKDPTGPLNRRQLIQYLTKYAIEQEDWPENKRFEPGVKKGRVFVPKVAKSDSKDEIPIMLDLDDDSSKALNSATESDLVDLAGILGLHSMLNQDQYYASITNKSQRLGDKFESVVKSTPLKPSKIEPDNTTDPIQTTDQLARNEPALEEVNLNNIKHITRDTFKKLFDSLKTNTHLKSLSLCNVGLTDGPASKLVEALRENKTLRTINLESNFLSGSMIRNLIEALLEQQAVLEFRACNQRPQILGNRIEMDITKLVEKNNTLLRLGLNFDVPDARMRVAKHLQDNNDNIRLTRIGGNQADKT</sequence>